<sequence length="335" mass="35979">MSSGFSCSTKQSVSRAFWVTGPGEGRILEAPVASGQPDNNEPWVVVQTLWSAVSRGTESLVFNGRVPESEFDRMRAPFQEGAFPWPVKYGYANVGRVVEGPDELVGKTVFCLFPHQACYSVPASAVTPVPAGVPPERAILAANMETAINGLWDAMPAVGDRIAVVGLGVVGLLVSWLASRIPGTRVTAIDTNPARASVAEALGLTFASESSADDHDLVIHASGHESGLTAALALAGQDATVLEMSWYGDKPVSVSLGGAFHSRRLTLQSSQVGQIPPARQPRWTYRKRLELALELLQHDVLDQLITGETPFEQMPETMSRILSNGSDTLCHRIKY</sequence>
<protein>
    <submittedName>
        <fullName evidence="6">2-desacetyl-2-hydroxyethyl bacteriochlorophyllide A dehydrogenase</fullName>
    </submittedName>
</protein>
<keyword evidence="5" id="KW-0560">Oxidoreductase</keyword>
<dbReference type="GO" id="GO:0046872">
    <property type="term" value="F:metal ion binding"/>
    <property type="evidence" value="ECO:0007669"/>
    <property type="project" value="UniProtKB-KW"/>
</dbReference>
<accession>A0A1M6SKI6</accession>
<evidence type="ECO:0000256" key="4">
    <source>
        <dbReference type="ARBA" id="ARBA00022833"/>
    </source>
</evidence>
<name>A0A1M6SKI6_9GAMM</name>
<dbReference type="Gene3D" id="3.90.180.10">
    <property type="entry name" value="Medium-chain alcohol dehydrogenases, catalytic domain"/>
    <property type="match status" value="1"/>
</dbReference>
<comment type="cofactor">
    <cofactor evidence="1">
        <name>Zn(2+)</name>
        <dbReference type="ChEBI" id="CHEBI:29105"/>
    </cofactor>
</comment>
<dbReference type="SUPFAM" id="SSF51735">
    <property type="entry name" value="NAD(P)-binding Rossmann-fold domains"/>
    <property type="match status" value="1"/>
</dbReference>
<organism evidence="6 7">
    <name type="scientific">Marinobacter antarcticus</name>
    <dbReference type="NCBI Taxonomy" id="564117"/>
    <lineage>
        <taxon>Bacteria</taxon>
        <taxon>Pseudomonadati</taxon>
        <taxon>Pseudomonadota</taxon>
        <taxon>Gammaproteobacteria</taxon>
        <taxon>Pseudomonadales</taxon>
        <taxon>Marinobacteraceae</taxon>
        <taxon>Marinobacter</taxon>
    </lineage>
</organism>
<comment type="similarity">
    <text evidence="2">Belongs to the zinc-containing alcohol dehydrogenase family.</text>
</comment>
<reference evidence="7" key="1">
    <citation type="submission" date="2016-11" db="EMBL/GenBank/DDBJ databases">
        <authorList>
            <person name="Varghese N."/>
            <person name="Submissions S."/>
        </authorList>
    </citation>
    <scope>NUCLEOTIDE SEQUENCE [LARGE SCALE GENOMIC DNA]</scope>
    <source>
        <strain evidence="7">CGMCC 1.10835</strain>
    </source>
</reference>
<dbReference type="GO" id="GO:0016491">
    <property type="term" value="F:oxidoreductase activity"/>
    <property type="evidence" value="ECO:0007669"/>
    <property type="project" value="UniProtKB-KW"/>
</dbReference>
<dbReference type="InterPro" id="IPR011032">
    <property type="entry name" value="GroES-like_sf"/>
</dbReference>
<dbReference type="PANTHER" id="PTHR43350:SF19">
    <property type="entry name" value="D-GULOSIDE 3-DEHYDROGENASE"/>
    <property type="match status" value="1"/>
</dbReference>
<dbReference type="STRING" id="564117.SAMN05216369_2106"/>
<evidence type="ECO:0000256" key="5">
    <source>
        <dbReference type="ARBA" id="ARBA00023002"/>
    </source>
</evidence>
<gene>
    <name evidence="6" type="ORF">SAMN05216369_2106</name>
</gene>
<dbReference type="PANTHER" id="PTHR43350">
    <property type="entry name" value="NAD-DEPENDENT ALCOHOL DEHYDROGENASE"/>
    <property type="match status" value="1"/>
</dbReference>
<evidence type="ECO:0000313" key="6">
    <source>
        <dbReference type="EMBL" id="SHK45294.1"/>
    </source>
</evidence>
<proteinExistence type="inferred from homology"/>
<keyword evidence="7" id="KW-1185">Reference proteome</keyword>
<dbReference type="RefSeq" id="WP_072797082.1">
    <property type="nucleotide sequence ID" value="NZ_FRAQ01000001.1"/>
</dbReference>
<dbReference type="SUPFAM" id="SSF50129">
    <property type="entry name" value="GroES-like"/>
    <property type="match status" value="1"/>
</dbReference>
<dbReference type="CDD" id="cd08255">
    <property type="entry name" value="2-desacetyl-2-hydroxyethyl_bacteriochlorophyllide_like"/>
    <property type="match status" value="1"/>
</dbReference>
<evidence type="ECO:0000256" key="1">
    <source>
        <dbReference type="ARBA" id="ARBA00001947"/>
    </source>
</evidence>
<dbReference type="Gene3D" id="3.40.50.720">
    <property type="entry name" value="NAD(P)-binding Rossmann-like Domain"/>
    <property type="match status" value="1"/>
</dbReference>
<keyword evidence="3" id="KW-0479">Metal-binding</keyword>
<dbReference type="OrthoDB" id="9781588at2"/>
<dbReference type="InterPro" id="IPR036291">
    <property type="entry name" value="NAD(P)-bd_dom_sf"/>
</dbReference>
<dbReference type="EMBL" id="FRAQ01000001">
    <property type="protein sequence ID" value="SHK45294.1"/>
    <property type="molecule type" value="Genomic_DNA"/>
</dbReference>
<evidence type="ECO:0000256" key="3">
    <source>
        <dbReference type="ARBA" id="ARBA00022723"/>
    </source>
</evidence>
<dbReference type="AlphaFoldDB" id="A0A1M6SKI6"/>
<dbReference type="Proteomes" id="UP000184497">
    <property type="component" value="Unassembled WGS sequence"/>
</dbReference>
<evidence type="ECO:0000313" key="7">
    <source>
        <dbReference type="Proteomes" id="UP000184497"/>
    </source>
</evidence>
<evidence type="ECO:0000256" key="2">
    <source>
        <dbReference type="ARBA" id="ARBA00008072"/>
    </source>
</evidence>
<keyword evidence="4" id="KW-0862">Zinc</keyword>